<dbReference type="PaxDb" id="55529-EKX52983"/>
<reference evidence="3 5" key="1">
    <citation type="journal article" date="2012" name="Nature">
        <title>Algal genomes reveal evolutionary mosaicism and the fate of nucleomorphs.</title>
        <authorList>
            <consortium name="DOE Joint Genome Institute"/>
            <person name="Curtis B.A."/>
            <person name="Tanifuji G."/>
            <person name="Burki F."/>
            <person name="Gruber A."/>
            <person name="Irimia M."/>
            <person name="Maruyama S."/>
            <person name="Arias M.C."/>
            <person name="Ball S.G."/>
            <person name="Gile G.H."/>
            <person name="Hirakawa Y."/>
            <person name="Hopkins J.F."/>
            <person name="Kuo A."/>
            <person name="Rensing S.A."/>
            <person name="Schmutz J."/>
            <person name="Symeonidi A."/>
            <person name="Elias M."/>
            <person name="Eveleigh R.J."/>
            <person name="Herman E.K."/>
            <person name="Klute M.J."/>
            <person name="Nakayama T."/>
            <person name="Obornik M."/>
            <person name="Reyes-Prieto A."/>
            <person name="Armbrust E.V."/>
            <person name="Aves S.J."/>
            <person name="Beiko R.G."/>
            <person name="Coutinho P."/>
            <person name="Dacks J.B."/>
            <person name="Durnford D.G."/>
            <person name="Fast N.M."/>
            <person name="Green B.R."/>
            <person name="Grisdale C.J."/>
            <person name="Hempel F."/>
            <person name="Henrissat B."/>
            <person name="Hoppner M.P."/>
            <person name="Ishida K."/>
            <person name="Kim E."/>
            <person name="Koreny L."/>
            <person name="Kroth P.G."/>
            <person name="Liu Y."/>
            <person name="Malik S.B."/>
            <person name="Maier U.G."/>
            <person name="McRose D."/>
            <person name="Mock T."/>
            <person name="Neilson J.A."/>
            <person name="Onodera N.T."/>
            <person name="Poole A.M."/>
            <person name="Pritham E.J."/>
            <person name="Richards T.A."/>
            <person name="Rocap G."/>
            <person name="Roy S.W."/>
            <person name="Sarai C."/>
            <person name="Schaack S."/>
            <person name="Shirato S."/>
            <person name="Slamovits C.H."/>
            <person name="Spencer D.F."/>
            <person name="Suzuki S."/>
            <person name="Worden A.Z."/>
            <person name="Zauner S."/>
            <person name="Barry K."/>
            <person name="Bell C."/>
            <person name="Bharti A.K."/>
            <person name="Crow J.A."/>
            <person name="Grimwood J."/>
            <person name="Kramer R."/>
            <person name="Lindquist E."/>
            <person name="Lucas S."/>
            <person name="Salamov A."/>
            <person name="McFadden G.I."/>
            <person name="Lane C.E."/>
            <person name="Keeling P.J."/>
            <person name="Gray M.W."/>
            <person name="Grigoriev I.V."/>
            <person name="Archibald J.M."/>
        </authorList>
    </citation>
    <scope>NUCLEOTIDE SEQUENCE</scope>
    <source>
        <strain evidence="3 5">CCMP2712</strain>
    </source>
</reference>
<accession>L1JY12</accession>
<dbReference type="SUPFAM" id="SSF49599">
    <property type="entry name" value="TRAF domain-like"/>
    <property type="match status" value="1"/>
</dbReference>
<evidence type="ECO:0000313" key="4">
    <source>
        <dbReference type="EnsemblProtists" id="EKX52983"/>
    </source>
</evidence>
<feature type="region of interest" description="Disordered" evidence="1">
    <location>
        <begin position="876"/>
        <end position="900"/>
    </location>
</feature>
<dbReference type="AlphaFoldDB" id="L1JY12"/>
<dbReference type="PANTHER" id="PTHR46162:SF2">
    <property type="entry name" value="ANKYRIN REPEAT-CONTAINING PROTEIN-RELATED"/>
    <property type="match status" value="1"/>
</dbReference>
<proteinExistence type="predicted"/>
<feature type="domain" description="MATH" evidence="2">
    <location>
        <begin position="17"/>
        <end position="235"/>
    </location>
</feature>
<dbReference type="RefSeq" id="XP_005839963.1">
    <property type="nucleotide sequence ID" value="XM_005839906.1"/>
</dbReference>
<evidence type="ECO:0000313" key="5">
    <source>
        <dbReference type="Proteomes" id="UP000011087"/>
    </source>
</evidence>
<dbReference type="EMBL" id="JH992971">
    <property type="protein sequence ID" value="EKX52983.1"/>
    <property type="molecule type" value="Genomic_DNA"/>
</dbReference>
<evidence type="ECO:0000259" key="2">
    <source>
        <dbReference type="PROSITE" id="PS50144"/>
    </source>
</evidence>
<evidence type="ECO:0000313" key="3">
    <source>
        <dbReference type="EMBL" id="EKX52983.1"/>
    </source>
</evidence>
<gene>
    <name evidence="3" type="ORF">GUITHDRAFT_101433</name>
</gene>
<dbReference type="Proteomes" id="UP000011087">
    <property type="component" value="Unassembled WGS sequence"/>
</dbReference>
<feature type="compositionally biased region" description="Low complexity" evidence="1">
    <location>
        <begin position="121"/>
        <end position="161"/>
    </location>
</feature>
<dbReference type="HOGENOM" id="CLU_015139_0_0_1"/>
<reference evidence="4" key="3">
    <citation type="submission" date="2016-03" db="UniProtKB">
        <authorList>
            <consortium name="EnsemblProtists"/>
        </authorList>
    </citation>
    <scope>IDENTIFICATION</scope>
</reference>
<dbReference type="PROSITE" id="PS50144">
    <property type="entry name" value="MATH"/>
    <property type="match status" value="2"/>
</dbReference>
<organism evidence="3">
    <name type="scientific">Guillardia theta (strain CCMP2712)</name>
    <name type="common">Cryptophyte</name>
    <dbReference type="NCBI Taxonomy" id="905079"/>
    <lineage>
        <taxon>Eukaryota</taxon>
        <taxon>Cryptophyceae</taxon>
        <taxon>Pyrenomonadales</taxon>
        <taxon>Geminigeraceae</taxon>
        <taxon>Guillardia</taxon>
    </lineage>
</organism>
<dbReference type="PANTHER" id="PTHR46162">
    <property type="entry name" value="TRAF-LIKE FAMILY PROTEIN"/>
    <property type="match status" value="1"/>
</dbReference>
<feature type="domain" description="MATH" evidence="2">
    <location>
        <begin position="261"/>
        <end position="408"/>
    </location>
</feature>
<dbReference type="InterPro" id="IPR008974">
    <property type="entry name" value="TRAF-like"/>
</dbReference>
<feature type="region of interest" description="Disordered" evidence="1">
    <location>
        <begin position="101"/>
        <end position="161"/>
    </location>
</feature>
<dbReference type="InterPro" id="IPR002083">
    <property type="entry name" value="MATH/TRAF_dom"/>
</dbReference>
<name>L1JY12_GUITC</name>
<dbReference type="Pfam" id="PF22486">
    <property type="entry name" value="MATH_2"/>
    <property type="match status" value="1"/>
</dbReference>
<feature type="compositionally biased region" description="Acidic residues" evidence="1">
    <location>
        <begin position="574"/>
        <end position="583"/>
    </location>
</feature>
<dbReference type="GeneID" id="17309811"/>
<keyword evidence="5" id="KW-1185">Reference proteome</keyword>
<protein>
    <recommendedName>
        <fullName evidence="2">MATH domain-containing protein</fullName>
    </recommendedName>
</protein>
<feature type="compositionally biased region" description="Basic and acidic residues" evidence="1">
    <location>
        <begin position="101"/>
        <end position="113"/>
    </location>
</feature>
<dbReference type="EnsemblProtists" id="EKX52983">
    <property type="protein sequence ID" value="EKX52983"/>
    <property type="gene ID" value="GUITHDRAFT_101433"/>
</dbReference>
<dbReference type="KEGG" id="gtt:GUITHDRAFT_101433"/>
<dbReference type="CDD" id="cd00121">
    <property type="entry name" value="MATH"/>
    <property type="match status" value="1"/>
</dbReference>
<reference evidence="5" key="2">
    <citation type="submission" date="2012-11" db="EMBL/GenBank/DDBJ databases">
        <authorList>
            <person name="Kuo A."/>
            <person name="Curtis B.A."/>
            <person name="Tanifuji G."/>
            <person name="Burki F."/>
            <person name="Gruber A."/>
            <person name="Irimia M."/>
            <person name="Maruyama S."/>
            <person name="Arias M.C."/>
            <person name="Ball S.G."/>
            <person name="Gile G.H."/>
            <person name="Hirakawa Y."/>
            <person name="Hopkins J.F."/>
            <person name="Rensing S.A."/>
            <person name="Schmutz J."/>
            <person name="Symeonidi A."/>
            <person name="Elias M."/>
            <person name="Eveleigh R.J."/>
            <person name="Herman E.K."/>
            <person name="Klute M.J."/>
            <person name="Nakayama T."/>
            <person name="Obornik M."/>
            <person name="Reyes-Prieto A."/>
            <person name="Armbrust E.V."/>
            <person name="Aves S.J."/>
            <person name="Beiko R.G."/>
            <person name="Coutinho P."/>
            <person name="Dacks J.B."/>
            <person name="Durnford D.G."/>
            <person name="Fast N.M."/>
            <person name="Green B.R."/>
            <person name="Grisdale C."/>
            <person name="Hempe F."/>
            <person name="Henrissat B."/>
            <person name="Hoppner M.P."/>
            <person name="Ishida K.-I."/>
            <person name="Kim E."/>
            <person name="Koreny L."/>
            <person name="Kroth P.G."/>
            <person name="Liu Y."/>
            <person name="Malik S.-B."/>
            <person name="Maier U.G."/>
            <person name="McRose D."/>
            <person name="Mock T."/>
            <person name="Neilson J.A."/>
            <person name="Onodera N.T."/>
            <person name="Poole A.M."/>
            <person name="Pritham E.J."/>
            <person name="Richards T.A."/>
            <person name="Rocap G."/>
            <person name="Roy S.W."/>
            <person name="Sarai C."/>
            <person name="Schaack S."/>
            <person name="Shirato S."/>
            <person name="Slamovits C.H."/>
            <person name="Spencer D.F."/>
            <person name="Suzuki S."/>
            <person name="Worden A.Z."/>
            <person name="Zauner S."/>
            <person name="Barry K."/>
            <person name="Bell C."/>
            <person name="Bharti A.K."/>
            <person name="Crow J.A."/>
            <person name="Grimwood J."/>
            <person name="Kramer R."/>
            <person name="Lindquist E."/>
            <person name="Lucas S."/>
            <person name="Salamov A."/>
            <person name="McFadden G.I."/>
            <person name="Lane C.E."/>
            <person name="Keeling P.J."/>
            <person name="Gray M.W."/>
            <person name="Grigoriev I.V."/>
            <person name="Archibald J.M."/>
        </authorList>
    </citation>
    <scope>NUCLEOTIDE SEQUENCE</scope>
    <source>
        <strain evidence="5">CCMP2712</strain>
    </source>
</reference>
<sequence>MKRQFVNDVTYKKTGDFTTTTWTVGPFRQLSFGDSVSSSKPVPAGDNEWKFTLFPKGLTDPDWISLYITNIDLELADASSEAGSKKRAIASIKVTFEPNSLEKDDDKKKKEGMNDNASVTSSARSRSSAGSSLSKLSKMTGSTGRSSSGSRVSGSQGSAGSKGSNAAAAAAAVLIEKSLSQQFSAAEPSWGFEQFLEMDKVYNVKTLFMGNVPGKTSAEKAANVQDGTLTMTIDILAITGLNFELFLQIPENDPDITDGGQQRTKWAIVDFKTLANKIAANQKVSSAIFRSDGDWYLDMYPNGYWGSEEIPEEKYVSIYLHSSRKQIEMADTLKRSYKIGILKANPLKPEFYEALGEDPKVYYPPDASSFTNTFNGLRKSFGRQKFIKLKEIINGREIDKKVLASIDEELIPKQQELKNELVQGNYNKGGTVVFILDMAVTDIETSMIQEMLWVLPTFGAKVLQQCPETNVKLSQSGMFGGSVESSRCYFCGRLFALSALDVDKATRMPQFGYEIGKELIMDILMREEENKLQAVLRSLNPSQQLIAVNKVISKSIKKYQKQVKKDEVAADDNSSMDDSDEDDGTKTLNPLRNRKREKELARQLIFEKKLEALRAELEDAHFAKPVCSRCREACKALDACKIMTGRTVRAQTLVNLGNPDGSTATPRGNNTTAADTSIKDVSAIVSPRSSSVRSWKSGSSRTYGFRMGWKEKLDKCMKTIESVKESMSNIDCAPTREMRKQPKVAAIGGAKEREGVGYNAMVLVQGGRYGDPPELAKRCNGRVNASNPFSDDDTISRDAFCDVRFDRRENSKTPEQVHCLLTGKVFCKTCARFKVSIPELEDDPESTKKTIVPACFDAYLERTSIASGLIRYKSDKPPAAEDGLNRAVMPPAQEEEEEDDEGFLEIIRKIPFCGEKIADQINPE</sequence>
<feature type="region of interest" description="Disordered" evidence="1">
    <location>
        <begin position="567"/>
        <end position="594"/>
    </location>
</feature>
<dbReference type="Gene3D" id="2.60.210.10">
    <property type="entry name" value="Apoptosis, Tumor Necrosis Factor Receptor Associated Protein 2, Chain A"/>
    <property type="match status" value="2"/>
</dbReference>
<evidence type="ECO:0000256" key="1">
    <source>
        <dbReference type="SAM" id="MobiDB-lite"/>
    </source>
</evidence>